<dbReference type="eggNOG" id="COG2226">
    <property type="taxonomic scope" value="Bacteria"/>
</dbReference>
<gene>
    <name evidence="2" type="ordered locus">Saut_1077</name>
</gene>
<dbReference type="AlphaFoldDB" id="E0USG3"/>
<keyword evidence="2" id="KW-0808">Transferase</keyword>
<organism evidence="2 3">
    <name type="scientific">Sulfurimonas autotrophica (strain ATCC BAA-671 / DSM 16294 / JCM 11897 / OK10)</name>
    <dbReference type="NCBI Taxonomy" id="563040"/>
    <lineage>
        <taxon>Bacteria</taxon>
        <taxon>Pseudomonadati</taxon>
        <taxon>Campylobacterota</taxon>
        <taxon>Epsilonproteobacteria</taxon>
        <taxon>Campylobacterales</taxon>
        <taxon>Sulfurimonadaceae</taxon>
        <taxon>Sulfurimonas</taxon>
    </lineage>
</organism>
<dbReference type="RefSeq" id="WP_013326882.1">
    <property type="nucleotide sequence ID" value="NC_014506.1"/>
</dbReference>
<dbReference type="EMBL" id="CP002205">
    <property type="protein sequence ID" value="ADN09126.1"/>
    <property type="molecule type" value="Genomic_DNA"/>
</dbReference>
<dbReference type="InterPro" id="IPR025714">
    <property type="entry name" value="Methyltranfer_dom"/>
</dbReference>
<evidence type="ECO:0000313" key="3">
    <source>
        <dbReference type="Proteomes" id="UP000007803"/>
    </source>
</evidence>
<accession>E0USG3</accession>
<dbReference type="Gene3D" id="3.40.50.150">
    <property type="entry name" value="Vaccinia Virus protein VP39"/>
    <property type="match status" value="1"/>
</dbReference>
<protein>
    <submittedName>
        <fullName evidence="2">Methyltransferase type 11</fullName>
    </submittedName>
</protein>
<dbReference type="GO" id="GO:0032259">
    <property type="term" value="P:methylation"/>
    <property type="evidence" value="ECO:0007669"/>
    <property type="project" value="UniProtKB-KW"/>
</dbReference>
<dbReference type="GO" id="GO:0008168">
    <property type="term" value="F:methyltransferase activity"/>
    <property type="evidence" value="ECO:0007669"/>
    <property type="project" value="UniProtKB-KW"/>
</dbReference>
<keyword evidence="2" id="KW-0489">Methyltransferase</keyword>
<dbReference type="Proteomes" id="UP000007803">
    <property type="component" value="Chromosome"/>
</dbReference>
<dbReference type="Pfam" id="PF13847">
    <property type="entry name" value="Methyltransf_31"/>
    <property type="match status" value="1"/>
</dbReference>
<evidence type="ECO:0000313" key="2">
    <source>
        <dbReference type="EMBL" id="ADN09126.1"/>
    </source>
</evidence>
<name>E0USG3_SULAO</name>
<dbReference type="CDD" id="cd02440">
    <property type="entry name" value="AdoMet_MTases"/>
    <property type="match status" value="1"/>
</dbReference>
<dbReference type="HOGENOM" id="CLU_070560_0_0_7"/>
<keyword evidence="3" id="KW-1185">Reference proteome</keyword>
<proteinExistence type="predicted"/>
<sequence>MLTFTYQTMTQITKILQNTFGTLQQKEIIEFKVLNPDTVSSLYNGNVVTCNGVAHIYRGYKSWVDLAHLLKCRMLTPKIVDEYYIVMCYEKLDEESSFHKNITDKEEKYGKDSIFGQIHKNEEASFIYSYIQALQNVHVNKRVRILNLGVNSGDEFEAIKAYAENFNDLKLVGIDYCESAIAAAKEKFKNMPNISLHVADINELNSLNLGEFDLIISIGTLQSSNLEYNKLLMSLVQNQLKKDGAMILGFPNCRWIDGEMIYGAKVKNYAFSEMGLLYKDVMFAKKYLQQKKFRVTVTGKDYIFVTATSIRKS</sequence>
<dbReference type="OrthoDB" id="60811at2"/>
<reference evidence="3" key="1">
    <citation type="journal article" date="2010" name="Stand. Genomic Sci.">
        <title>Complete genome sequence of Sulfurimonas autotrophica type strain (OK10).</title>
        <authorList>
            <person name="Sikorski J."/>
            <person name="Munk C."/>
            <person name="Lapidus A."/>
            <person name="Djao O."/>
            <person name="Lucas S."/>
            <person name="Glavina Del Rio T."/>
            <person name="Nolan M."/>
            <person name="Tice H."/>
            <person name="Han C."/>
            <person name="Cheng J."/>
            <person name="Tapia R."/>
            <person name="Goodwin L."/>
            <person name="Pitluck S."/>
            <person name="Liolios K."/>
            <person name="Ivanova N."/>
            <person name="Mavromatis K."/>
            <person name="Mikhailova N."/>
            <person name="Pati A."/>
            <person name="Sims D."/>
            <person name="Meincke L."/>
            <person name="Brettin T."/>
            <person name="Detter J."/>
            <person name="Chen A."/>
            <person name="Palaniappan K."/>
            <person name="Land M."/>
            <person name="Hauser L."/>
            <person name="Chang Y."/>
            <person name="Jeffries C."/>
            <person name="Rohde M."/>
            <person name="Lang E."/>
            <person name="Spring S."/>
            <person name="Goker M."/>
            <person name="Woyke T."/>
            <person name="Bristow J."/>
            <person name="Eisen J."/>
            <person name="Markowitz V."/>
            <person name="Hugenholtz P."/>
            <person name="Kyrpides N."/>
            <person name="Klenk H."/>
        </authorList>
    </citation>
    <scope>NUCLEOTIDE SEQUENCE [LARGE SCALE GENOMIC DNA]</scope>
    <source>
        <strain evidence="3">ATCC BAA-671 / DSM 16294 / JCM 11897 / OK10</strain>
    </source>
</reference>
<evidence type="ECO:0000259" key="1">
    <source>
        <dbReference type="Pfam" id="PF13847"/>
    </source>
</evidence>
<dbReference type="InterPro" id="IPR029063">
    <property type="entry name" value="SAM-dependent_MTases_sf"/>
</dbReference>
<dbReference type="SUPFAM" id="SSF53335">
    <property type="entry name" value="S-adenosyl-L-methionine-dependent methyltransferases"/>
    <property type="match status" value="1"/>
</dbReference>
<dbReference type="KEGG" id="sua:Saut_1077"/>
<dbReference type="STRING" id="563040.Saut_1077"/>
<feature type="domain" description="Methyltransferase" evidence="1">
    <location>
        <begin position="143"/>
        <end position="256"/>
    </location>
</feature>